<feature type="region of interest" description="Disordered" evidence="1">
    <location>
        <begin position="1"/>
        <end position="41"/>
    </location>
</feature>
<proteinExistence type="predicted"/>
<gene>
    <name evidence="2" type="ORF">THAOC_23713</name>
</gene>
<organism evidence="2 3">
    <name type="scientific">Thalassiosira oceanica</name>
    <name type="common">Marine diatom</name>
    <dbReference type="NCBI Taxonomy" id="159749"/>
    <lineage>
        <taxon>Eukaryota</taxon>
        <taxon>Sar</taxon>
        <taxon>Stramenopiles</taxon>
        <taxon>Ochrophyta</taxon>
        <taxon>Bacillariophyta</taxon>
        <taxon>Coscinodiscophyceae</taxon>
        <taxon>Thalassiosirophycidae</taxon>
        <taxon>Thalassiosirales</taxon>
        <taxon>Thalassiosiraceae</taxon>
        <taxon>Thalassiosira</taxon>
    </lineage>
</organism>
<name>K0S653_THAOC</name>
<feature type="compositionally biased region" description="Acidic residues" evidence="1">
    <location>
        <begin position="31"/>
        <end position="41"/>
    </location>
</feature>
<sequence>MPVISTDDAASVSTLGDPLEESETAGQAVVEAEDDEDGDGE</sequence>
<dbReference type="AlphaFoldDB" id="K0S653"/>
<reference evidence="2 3" key="1">
    <citation type="journal article" date="2012" name="Genome Biol.">
        <title>Genome and low-iron response of an oceanic diatom adapted to chronic iron limitation.</title>
        <authorList>
            <person name="Lommer M."/>
            <person name="Specht M."/>
            <person name="Roy A.S."/>
            <person name="Kraemer L."/>
            <person name="Andreson R."/>
            <person name="Gutowska M.A."/>
            <person name="Wolf J."/>
            <person name="Bergner S.V."/>
            <person name="Schilhabel M.B."/>
            <person name="Klostermeier U.C."/>
            <person name="Beiko R.G."/>
            <person name="Rosenstiel P."/>
            <person name="Hippler M."/>
            <person name="Laroche J."/>
        </authorList>
    </citation>
    <scope>NUCLEOTIDE SEQUENCE [LARGE SCALE GENOMIC DNA]</scope>
    <source>
        <strain evidence="2 3">CCMP1005</strain>
    </source>
</reference>
<comment type="caution">
    <text evidence="2">The sequence shown here is derived from an EMBL/GenBank/DDBJ whole genome shotgun (WGS) entry which is preliminary data.</text>
</comment>
<protein>
    <submittedName>
        <fullName evidence="2">Uncharacterized protein</fullName>
    </submittedName>
</protein>
<dbReference type="Proteomes" id="UP000266841">
    <property type="component" value="Unassembled WGS sequence"/>
</dbReference>
<evidence type="ECO:0000313" key="3">
    <source>
        <dbReference type="Proteomes" id="UP000266841"/>
    </source>
</evidence>
<accession>K0S653</accession>
<dbReference type="EMBL" id="AGNL01031513">
    <property type="protein sequence ID" value="EJK56401.1"/>
    <property type="molecule type" value="Genomic_DNA"/>
</dbReference>
<evidence type="ECO:0000313" key="2">
    <source>
        <dbReference type="EMBL" id="EJK56401.1"/>
    </source>
</evidence>
<keyword evidence="3" id="KW-1185">Reference proteome</keyword>
<evidence type="ECO:0000256" key="1">
    <source>
        <dbReference type="SAM" id="MobiDB-lite"/>
    </source>
</evidence>
<feature type="non-terminal residue" evidence="2">
    <location>
        <position position="41"/>
    </location>
</feature>